<evidence type="ECO:0000256" key="8">
    <source>
        <dbReference type="ARBA" id="ARBA00022741"/>
    </source>
</evidence>
<dbReference type="AlphaFoldDB" id="A0A381U8X9"/>
<gene>
    <name evidence="14" type="ORF">METZ01_LOCUS76862</name>
</gene>
<dbReference type="InterPro" id="IPR001564">
    <property type="entry name" value="Nucleoside_diP_kinase"/>
</dbReference>
<dbReference type="GO" id="GO:0006241">
    <property type="term" value="P:CTP biosynthetic process"/>
    <property type="evidence" value="ECO:0007669"/>
    <property type="project" value="InterPro"/>
</dbReference>
<keyword evidence="6" id="KW-0808">Transferase</keyword>
<evidence type="ECO:0000256" key="2">
    <source>
        <dbReference type="ARBA" id="ARBA00004305"/>
    </source>
</evidence>
<dbReference type="InterPro" id="IPR036850">
    <property type="entry name" value="NDK-like_dom_sf"/>
</dbReference>
<dbReference type="Pfam" id="PF00334">
    <property type="entry name" value="NDK"/>
    <property type="match status" value="1"/>
</dbReference>
<sequence>MIRALMEDSLVLLKPDCLEGRKCGEVLKRFEEAGFAVFGVKMMRLSDEILREHYAHLTELPFFPEIQGFMQSSPVVAIALRGENAIVRIREMVGPTDSTVAEKGTLRGDFGQDKMKNVVHASDSVENGQAELKRFFADGELFG</sequence>
<evidence type="ECO:0000256" key="5">
    <source>
        <dbReference type="ARBA" id="ARBA00012966"/>
    </source>
</evidence>
<dbReference type="GO" id="GO:0006228">
    <property type="term" value="P:UTP biosynthetic process"/>
    <property type="evidence" value="ECO:0007669"/>
    <property type="project" value="InterPro"/>
</dbReference>
<dbReference type="GO" id="GO:0005759">
    <property type="term" value="C:mitochondrial matrix"/>
    <property type="evidence" value="ECO:0007669"/>
    <property type="project" value="UniProtKB-SubCell"/>
</dbReference>
<comment type="cofactor">
    <cofactor evidence="1">
        <name>Mg(2+)</name>
        <dbReference type="ChEBI" id="CHEBI:18420"/>
    </cofactor>
</comment>
<dbReference type="GO" id="GO:0046872">
    <property type="term" value="F:metal ion binding"/>
    <property type="evidence" value="ECO:0007669"/>
    <property type="project" value="UniProtKB-KW"/>
</dbReference>
<dbReference type="PRINTS" id="PR01243">
    <property type="entry name" value="NUCDPKINASE"/>
</dbReference>
<evidence type="ECO:0000256" key="1">
    <source>
        <dbReference type="ARBA" id="ARBA00001946"/>
    </source>
</evidence>
<dbReference type="SUPFAM" id="SSF54919">
    <property type="entry name" value="Nucleoside diphosphate kinase, NDK"/>
    <property type="match status" value="1"/>
</dbReference>
<evidence type="ECO:0000256" key="11">
    <source>
        <dbReference type="ARBA" id="ARBA00022842"/>
    </source>
</evidence>
<evidence type="ECO:0000256" key="7">
    <source>
        <dbReference type="ARBA" id="ARBA00022723"/>
    </source>
</evidence>
<keyword evidence="11" id="KW-0460">Magnesium</keyword>
<evidence type="ECO:0000256" key="12">
    <source>
        <dbReference type="ARBA" id="ARBA00023080"/>
    </source>
</evidence>
<evidence type="ECO:0000256" key="3">
    <source>
        <dbReference type="ARBA" id="ARBA00004569"/>
    </source>
</evidence>
<evidence type="ECO:0000259" key="13">
    <source>
        <dbReference type="SMART" id="SM00562"/>
    </source>
</evidence>
<dbReference type="EMBL" id="UINC01005860">
    <property type="protein sequence ID" value="SVA24008.1"/>
    <property type="molecule type" value="Genomic_DNA"/>
</dbReference>
<name>A0A381U8X9_9ZZZZ</name>
<dbReference type="PROSITE" id="PS00469">
    <property type="entry name" value="NDPK"/>
    <property type="match status" value="1"/>
</dbReference>
<comment type="similarity">
    <text evidence="4">Belongs to the NDK family.</text>
</comment>
<keyword evidence="7" id="KW-0479">Metal-binding</keyword>
<dbReference type="GO" id="GO:0005758">
    <property type="term" value="C:mitochondrial intermembrane space"/>
    <property type="evidence" value="ECO:0007669"/>
    <property type="project" value="UniProtKB-SubCell"/>
</dbReference>
<dbReference type="PROSITE" id="PS51374">
    <property type="entry name" value="NDPK_LIKE"/>
    <property type="match status" value="1"/>
</dbReference>
<dbReference type="PANTHER" id="PTHR11349">
    <property type="entry name" value="NUCLEOSIDE DIPHOSPHATE KINASE"/>
    <property type="match status" value="1"/>
</dbReference>
<dbReference type="FunFam" id="3.30.70.141:FF:000017">
    <property type="entry name" value="Nucleoside diphosphate kinase"/>
    <property type="match status" value="1"/>
</dbReference>
<dbReference type="EC" id="2.7.4.6" evidence="5"/>
<dbReference type="GO" id="GO:0005524">
    <property type="term" value="F:ATP binding"/>
    <property type="evidence" value="ECO:0007669"/>
    <property type="project" value="UniProtKB-KW"/>
</dbReference>
<proteinExistence type="inferred from homology"/>
<keyword evidence="9" id="KW-0418">Kinase</keyword>
<dbReference type="NCBIfam" id="NF001908">
    <property type="entry name" value="PRK00668.1"/>
    <property type="match status" value="1"/>
</dbReference>
<dbReference type="InterPro" id="IPR034907">
    <property type="entry name" value="NDK-like_dom"/>
</dbReference>
<evidence type="ECO:0000256" key="9">
    <source>
        <dbReference type="ARBA" id="ARBA00022777"/>
    </source>
</evidence>
<dbReference type="SMART" id="SM00562">
    <property type="entry name" value="NDK"/>
    <property type="match status" value="1"/>
</dbReference>
<comment type="subcellular location">
    <subcellularLocation>
        <location evidence="3">Mitochondrion intermembrane space</location>
    </subcellularLocation>
    <subcellularLocation>
        <location evidence="2">Mitochondrion matrix</location>
    </subcellularLocation>
</comment>
<evidence type="ECO:0000256" key="10">
    <source>
        <dbReference type="ARBA" id="ARBA00022840"/>
    </source>
</evidence>
<evidence type="ECO:0000256" key="6">
    <source>
        <dbReference type="ARBA" id="ARBA00022679"/>
    </source>
</evidence>
<reference evidence="14" key="1">
    <citation type="submission" date="2018-05" db="EMBL/GenBank/DDBJ databases">
        <authorList>
            <person name="Lanie J.A."/>
            <person name="Ng W.-L."/>
            <person name="Kazmierczak K.M."/>
            <person name="Andrzejewski T.M."/>
            <person name="Davidsen T.M."/>
            <person name="Wayne K.J."/>
            <person name="Tettelin H."/>
            <person name="Glass J.I."/>
            <person name="Rusch D."/>
            <person name="Podicherti R."/>
            <person name="Tsui H.-C.T."/>
            <person name="Winkler M.E."/>
        </authorList>
    </citation>
    <scope>NUCLEOTIDE SEQUENCE</scope>
</reference>
<dbReference type="Gene3D" id="3.30.70.141">
    <property type="entry name" value="Nucleoside diphosphate kinase-like domain"/>
    <property type="match status" value="1"/>
</dbReference>
<feature type="domain" description="Nucleoside diphosphate kinase-like" evidence="13">
    <location>
        <begin position="6"/>
        <end position="143"/>
    </location>
</feature>
<evidence type="ECO:0000256" key="4">
    <source>
        <dbReference type="ARBA" id="ARBA00008142"/>
    </source>
</evidence>
<dbReference type="GO" id="GO:0006183">
    <property type="term" value="P:GTP biosynthetic process"/>
    <property type="evidence" value="ECO:0007669"/>
    <property type="project" value="InterPro"/>
</dbReference>
<protein>
    <recommendedName>
        <fullName evidence="5">nucleoside-diphosphate kinase</fullName>
        <ecNumber evidence="5">2.7.4.6</ecNumber>
    </recommendedName>
</protein>
<keyword evidence="8" id="KW-0547">Nucleotide-binding</keyword>
<dbReference type="GO" id="GO:0004550">
    <property type="term" value="F:nucleoside diphosphate kinase activity"/>
    <property type="evidence" value="ECO:0007669"/>
    <property type="project" value="UniProtKB-EC"/>
</dbReference>
<keyword evidence="12" id="KW-0546">Nucleotide metabolism</keyword>
<evidence type="ECO:0000313" key="14">
    <source>
        <dbReference type="EMBL" id="SVA24008.1"/>
    </source>
</evidence>
<organism evidence="14">
    <name type="scientific">marine metagenome</name>
    <dbReference type="NCBI Taxonomy" id="408172"/>
    <lineage>
        <taxon>unclassified sequences</taxon>
        <taxon>metagenomes</taxon>
        <taxon>ecological metagenomes</taxon>
    </lineage>
</organism>
<dbReference type="CDD" id="cd04413">
    <property type="entry name" value="NDPk_I"/>
    <property type="match status" value="1"/>
</dbReference>
<dbReference type="InterPro" id="IPR023005">
    <property type="entry name" value="Nucleoside_diP_kinase_AS"/>
</dbReference>
<accession>A0A381U8X9</accession>
<keyword evidence="10" id="KW-0067">ATP-binding</keyword>